<feature type="compositionally biased region" description="Polar residues" evidence="1">
    <location>
        <begin position="553"/>
        <end position="568"/>
    </location>
</feature>
<feature type="region of interest" description="Disordered" evidence="1">
    <location>
        <begin position="65"/>
        <end position="114"/>
    </location>
</feature>
<dbReference type="AlphaFoldDB" id="A0A9P6GDS7"/>
<name>A0A9P6GDS7_9PLEO</name>
<evidence type="ECO:0000313" key="2">
    <source>
        <dbReference type="EMBL" id="KAF9733892.1"/>
    </source>
</evidence>
<dbReference type="Proteomes" id="UP000756921">
    <property type="component" value="Unassembled WGS sequence"/>
</dbReference>
<feature type="region of interest" description="Disordered" evidence="1">
    <location>
        <begin position="544"/>
        <end position="618"/>
    </location>
</feature>
<feature type="region of interest" description="Disordered" evidence="1">
    <location>
        <begin position="352"/>
        <end position="455"/>
    </location>
</feature>
<feature type="compositionally biased region" description="Polar residues" evidence="1">
    <location>
        <begin position="591"/>
        <end position="611"/>
    </location>
</feature>
<feature type="region of interest" description="Disordered" evidence="1">
    <location>
        <begin position="469"/>
        <end position="506"/>
    </location>
</feature>
<evidence type="ECO:0000256" key="1">
    <source>
        <dbReference type="SAM" id="MobiDB-lite"/>
    </source>
</evidence>
<gene>
    <name evidence="2" type="ORF">PMIN01_08235</name>
</gene>
<reference evidence="2" key="1">
    <citation type="journal article" date="2020" name="Mol. Plant Microbe Interact.">
        <title>Genome Sequence of the Biocontrol Agent Coniothyrium minitans strain Conio (IMI 134523).</title>
        <authorList>
            <person name="Patel D."/>
            <person name="Shittu T.A."/>
            <person name="Baroncelli R."/>
            <person name="Muthumeenakshi S."/>
            <person name="Osborne T.H."/>
            <person name="Janganan T.K."/>
            <person name="Sreenivasaprasad S."/>
        </authorList>
    </citation>
    <scope>NUCLEOTIDE SEQUENCE</scope>
    <source>
        <strain evidence="2">Conio</strain>
    </source>
</reference>
<evidence type="ECO:0000313" key="3">
    <source>
        <dbReference type="Proteomes" id="UP000756921"/>
    </source>
</evidence>
<dbReference type="OrthoDB" id="3491794at2759"/>
<organism evidence="2 3">
    <name type="scientific">Paraphaeosphaeria minitans</name>
    <dbReference type="NCBI Taxonomy" id="565426"/>
    <lineage>
        <taxon>Eukaryota</taxon>
        <taxon>Fungi</taxon>
        <taxon>Dikarya</taxon>
        <taxon>Ascomycota</taxon>
        <taxon>Pezizomycotina</taxon>
        <taxon>Dothideomycetes</taxon>
        <taxon>Pleosporomycetidae</taxon>
        <taxon>Pleosporales</taxon>
        <taxon>Massarineae</taxon>
        <taxon>Didymosphaeriaceae</taxon>
        <taxon>Paraphaeosphaeria</taxon>
    </lineage>
</organism>
<feature type="compositionally biased region" description="Basic and acidic residues" evidence="1">
    <location>
        <begin position="473"/>
        <end position="485"/>
    </location>
</feature>
<comment type="caution">
    <text evidence="2">The sequence shown here is derived from an EMBL/GenBank/DDBJ whole genome shotgun (WGS) entry which is preliminary data.</text>
</comment>
<feature type="compositionally biased region" description="Polar residues" evidence="1">
    <location>
        <begin position="399"/>
        <end position="408"/>
    </location>
</feature>
<keyword evidence="3" id="KW-1185">Reference proteome</keyword>
<accession>A0A9P6GDS7</accession>
<dbReference type="EMBL" id="WJXW01000008">
    <property type="protein sequence ID" value="KAF9733892.1"/>
    <property type="molecule type" value="Genomic_DNA"/>
</dbReference>
<proteinExistence type="predicted"/>
<protein>
    <submittedName>
        <fullName evidence="2">Uncharacterized protein</fullName>
    </submittedName>
</protein>
<sequence length="618" mass="68583">MALTTPSIKIEAVAIELTNALSKVTPYLMCRSDLLSSVVEGWLSTGTEHDRDRLLDQWRRPLSVPVTGQASPRQAHAGRAALRRETCPATPSPRATEPQQVLVSTPIPKKLSAQPEDKVKGLAQKLAKGTITLPKPEQADSYAQIDPLERLEKIARIALDNKDGYSNRLNLLYFAHAVESYQSSAKRGRGKNRKSQALDALSEKCHIDRKRATAIYDRKHNYLVLASTCGLGVLFTTAKVSGIENINAFSLCDYLEKQHEEYMEREKRESISLKGPGGLVYDVIGKSQLVSQFAAMAIIHDLMHSGWTKKELAESESELMALVCNYVDREALLRNILRFRDVTGDFKIERRAKDSVASRKTKRARSAKEKSANEAPLPTATYPLNCRTLQEDVDRPSSIGEQSQQTEESCYEGSSELARALQYSPMDKRLQPPRVANNDEPEGLPSYANTEPTTSSATEHLFVGQHSTVSSFVEDRRGENERERCITGLQQGEEEENAERITDGTYGGENTHALPSHHGLVAQGAHSWETLSLGEEVQYGENLRMGEGRNESGGETLSLGYNSRSNGDNVLHAEVGSSQRVEPTEAPESAQRPTSVFINSVFPNDDQNMKSWESYYVD</sequence>